<gene>
    <name evidence="1" type="ORF">UFOVP404_27</name>
</gene>
<organism evidence="1">
    <name type="scientific">uncultured Caudovirales phage</name>
    <dbReference type="NCBI Taxonomy" id="2100421"/>
    <lineage>
        <taxon>Viruses</taxon>
        <taxon>Duplodnaviria</taxon>
        <taxon>Heunggongvirae</taxon>
        <taxon>Uroviricota</taxon>
        <taxon>Caudoviricetes</taxon>
        <taxon>Peduoviridae</taxon>
        <taxon>Maltschvirus</taxon>
        <taxon>Maltschvirus maltsch</taxon>
    </lineage>
</organism>
<proteinExistence type="predicted"/>
<dbReference type="InterPro" id="IPR017686">
    <property type="entry name" value="Phg/plasmid-like_prot"/>
</dbReference>
<evidence type="ECO:0000313" key="1">
    <source>
        <dbReference type="EMBL" id="CAB4140111.1"/>
    </source>
</evidence>
<dbReference type="InterPro" id="IPR026325">
    <property type="entry name" value="DUF932"/>
</dbReference>
<sequence length="317" mass="35073">MTTADVVEKKNRSAWIKAGVAVEASSAAQVAEQAGLNWTVGLSEMHTSDFLHVPKKQAVVKKADGKESVIGVVGNKYKVFQNSEVFGCLDGLIDSGDARYAAAGEYDDGAKVWMLMSLPKEMEIQGDPHAAFLLAKTSHDGSSSVVIRPIIERLFCANQINRIFRAKNKAHTYTLRHTQNAMLSVSDIRNILDLTYTSIDEYSNLANHLMQREVDINQATAYFKKVWALPTKIENAPLHLLSKGEKNAKSRALNARQKAFAIYSDSPTQENIRDTEFGLWQAVVEYADHYSQKDASIATLAGRNDGIKLRALELITN</sequence>
<dbReference type="EMBL" id="LR796377">
    <property type="protein sequence ID" value="CAB4140111.1"/>
    <property type="molecule type" value="Genomic_DNA"/>
</dbReference>
<protein>
    <submittedName>
        <fullName evidence="1">LGT_TIGR03299, phage/plasmid-like protein TIGR03299</fullName>
    </submittedName>
</protein>
<dbReference type="NCBIfam" id="TIGR03299">
    <property type="entry name" value="LGT_TIGR03299"/>
    <property type="match status" value="1"/>
</dbReference>
<dbReference type="Pfam" id="PF06067">
    <property type="entry name" value="DUF932"/>
    <property type="match status" value="1"/>
</dbReference>
<name>A0A6J5M1I8_9CAUD</name>
<reference evidence="1" key="1">
    <citation type="submission" date="2020-04" db="EMBL/GenBank/DDBJ databases">
        <authorList>
            <person name="Chiriac C."/>
            <person name="Salcher M."/>
            <person name="Ghai R."/>
            <person name="Kavagutti S V."/>
        </authorList>
    </citation>
    <scope>NUCLEOTIDE SEQUENCE</scope>
</reference>
<accession>A0A6J5M1I8</accession>